<evidence type="ECO:0000256" key="13">
    <source>
        <dbReference type="ARBA" id="ARBA00049201"/>
    </source>
</evidence>
<evidence type="ECO:0000256" key="11">
    <source>
        <dbReference type="ARBA" id="ARBA00044190"/>
    </source>
</evidence>
<dbReference type="PANTHER" id="PTHR30160">
    <property type="entry name" value="TETRAACYLDISACCHARIDE 4'-KINASE-RELATED"/>
    <property type="match status" value="1"/>
</dbReference>
<keyword evidence="7" id="KW-0448">Lipopolysaccharide biosynthesis</keyword>
<comment type="subcellular location">
    <subcellularLocation>
        <location evidence="1">Cell inner membrane</location>
        <topology evidence="1">Peripheral membrane protein</topology>
        <orientation evidence="1">Cytoplasmic side</orientation>
    </subcellularLocation>
</comment>
<dbReference type="PANTHER" id="PTHR30160:SF19">
    <property type="entry name" value="LIPOPOLYSACCHARIDE HEPTOSYLTRANSFERASE 1"/>
    <property type="match status" value="1"/>
</dbReference>
<evidence type="ECO:0000256" key="9">
    <source>
        <dbReference type="ARBA" id="ARBA00043995"/>
    </source>
</evidence>
<dbReference type="SUPFAM" id="SSF53756">
    <property type="entry name" value="UDP-Glycosyltransferase/glycogen phosphorylase"/>
    <property type="match status" value="1"/>
</dbReference>
<evidence type="ECO:0000256" key="7">
    <source>
        <dbReference type="ARBA" id="ARBA00022985"/>
    </source>
</evidence>
<dbReference type="AlphaFoldDB" id="A0A7W4W4I6"/>
<proteinExistence type="inferred from homology"/>
<organism evidence="14 15">
    <name type="scientific">Litorivivens lipolytica</name>
    <dbReference type="NCBI Taxonomy" id="1524264"/>
    <lineage>
        <taxon>Bacteria</taxon>
        <taxon>Pseudomonadati</taxon>
        <taxon>Pseudomonadota</taxon>
        <taxon>Gammaproteobacteria</taxon>
        <taxon>Litorivivens</taxon>
    </lineage>
</organism>
<evidence type="ECO:0000256" key="2">
    <source>
        <dbReference type="ARBA" id="ARBA00004713"/>
    </source>
</evidence>
<comment type="catalytic activity">
    <reaction evidence="13">
        <text>an alpha-Kdo-(2-&gt;4)-alpha-Kdo-(2-&gt;6)-lipid A + ADP-L-glycero-beta-D-manno-heptose = an L-alpha-D-Hep-(1-&gt;5)-[alpha-Kdo-(2-&gt;4)]-alpha-Kdo-(2-&gt;6)-lipid A + ADP + H(+)</text>
        <dbReference type="Rhea" id="RHEA:74067"/>
        <dbReference type="ChEBI" id="CHEBI:15378"/>
        <dbReference type="ChEBI" id="CHEBI:61506"/>
        <dbReference type="ChEBI" id="CHEBI:176431"/>
        <dbReference type="ChEBI" id="CHEBI:193068"/>
        <dbReference type="ChEBI" id="CHEBI:456216"/>
        <dbReference type="EC" id="2.4.99.23"/>
    </reaction>
</comment>
<dbReference type="NCBIfam" id="TIGR02193">
    <property type="entry name" value="heptsyl_trn_I"/>
    <property type="match status" value="1"/>
</dbReference>
<dbReference type="InterPro" id="IPR002201">
    <property type="entry name" value="Glyco_trans_9"/>
</dbReference>
<dbReference type="InterPro" id="IPR051199">
    <property type="entry name" value="LPS_LOS_Heptosyltrfase"/>
</dbReference>
<evidence type="ECO:0000256" key="3">
    <source>
        <dbReference type="ARBA" id="ARBA00022475"/>
    </source>
</evidence>
<dbReference type="GO" id="GO:0008713">
    <property type="term" value="F:ADP-heptose-lipopolysaccharide heptosyltransferase activity"/>
    <property type="evidence" value="ECO:0007669"/>
    <property type="project" value="TreeGrafter"/>
</dbReference>
<keyword evidence="5 14" id="KW-0328">Glycosyltransferase</keyword>
<evidence type="ECO:0000256" key="8">
    <source>
        <dbReference type="ARBA" id="ARBA00023136"/>
    </source>
</evidence>
<keyword evidence="4" id="KW-0997">Cell inner membrane</keyword>
<evidence type="ECO:0000256" key="1">
    <source>
        <dbReference type="ARBA" id="ARBA00004515"/>
    </source>
</evidence>
<dbReference type="EC" id="2.4.99.23" evidence="10"/>
<dbReference type="CDD" id="cd03789">
    <property type="entry name" value="GT9_LPS_heptosyltransferase"/>
    <property type="match status" value="1"/>
</dbReference>
<reference evidence="14 15" key="1">
    <citation type="submission" date="2020-08" db="EMBL/GenBank/DDBJ databases">
        <title>Genomic Encyclopedia of Type Strains, Phase III (KMG-III): the genomes of soil and plant-associated and newly described type strains.</title>
        <authorList>
            <person name="Whitman W."/>
        </authorList>
    </citation>
    <scope>NUCLEOTIDE SEQUENCE [LARGE SCALE GENOMIC DNA]</scope>
    <source>
        <strain evidence="14 15">CECT 8654</strain>
    </source>
</reference>
<evidence type="ECO:0000313" key="14">
    <source>
        <dbReference type="EMBL" id="MBB3047318.1"/>
    </source>
</evidence>
<dbReference type="GO" id="GO:0005886">
    <property type="term" value="C:plasma membrane"/>
    <property type="evidence" value="ECO:0007669"/>
    <property type="project" value="UniProtKB-SubCell"/>
</dbReference>
<name>A0A7W4W4I6_9GAMM</name>
<evidence type="ECO:0000256" key="5">
    <source>
        <dbReference type="ARBA" id="ARBA00022676"/>
    </source>
</evidence>
<dbReference type="EMBL" id="JACHWY010000001">
    <property type="protein sequence ID" value="MBB3047318.1"/>
    <property type="molecule type" value="Genomic_DNA"/>
</dbReference>
<dbReference type="Pfam" id="PF01075">
    <property type="entry name" value="Glyco_transf_9"/>
    <property type="match status" value="1"/>
</dbReference>
<evidence type="ECO:0000256" key="6">
    <source>
        <dbReference type="ARBA" id="ARBA00022679"/>
    </source>
</evidence>
<accession>A0A7W4W4I6</accession>
<evidence type="ECO:0000313" key="15">
    <source>
        <dbReference type="Proteomes" id="UP000537130"/>
    </source>
</evidence>
<evidence type="ECO:0000256" key="10">
    <source>
        <dbReference type="ARBA" id="ARBA00044041"/>
    </source>
</evidence>
<comment type="caution">
    <text evidence="14">The sequence shown here is derived from an EMBL/GenBank/DDBJ whole genome shotgun (WGS) entry which is preliminary data.</text>
</comment>
<keyword evidence="3" id="KW-1003">Cell membrane</keyword>
<keyword evidence="6 14" id="KW-0808">Transferase</keyword>
<keyword evidence="8" id="KW-0472">Membrane</keyword>
<evidence type="ECO:0000256" key="12">
    <source>
        <dbReference type="ARBA" id="ARBA00044330"/>
    </source>
</evidence>
<dbReference type="GO" id="GO:0005829">
    <property type="term" value="C:cytosol"/>
    <property type="evidence" value="ECO:0007669"/>
    <property type="project" value="TreeGrafter"/>
</dbReference>
<dbReference type="GO" id="GO:0009244">
    <property type="term" value="P:lipopolysaccharide core region biosynthetic process"/>
    <property type="evidence" value="ECO:0007669"/>
    <property type="project" value="InterPro"/>
</dbReference>
<evidence type="ECO:0000256" key="4">
    <source>
        <dbReference type="ARBA" id="ARBA00022519"/>
    </source>
</evidence>
<comment type="pathway">
    <text evidence="2">Bacterial outer membrane biogenesis; LPS core biosynthesis.</text>
</comment>
<dbReference type="RefSeq" id="WP_183409948.1">
    <property type="nucleotide sequence ID" value="NZ_JACHWY010000001.1"/>
</dbReference>
<protein>
    <recommendedName>
        <fullName evidence="11">Lipopolysaccharide heptosyltransferase 1</fullName>
        <ecNumber evidence="10">2.4.99.23</ecNumber>
    </recommendedName>
    <alternativeName>
        <fullName evidence="12">ADP-heptose:lipopolysaccharide heptosyltransferase I</fullName>
    </alternativeName>
</protein>
<comment type="similarity">
    <text evidence="9">Belongs to the glycosyltransferase 9 family.</text>
</comment>
<dbReference type="NCBIfam" id="NF008204">
    <property type="entry name" value="PRK10964.1"/>
    <property type="match status" value="1"/>
</dbReference>
<dbReference type="Gene3D" id="3.40.50.2000">
    <property type="entry name" value="Glycogen Phosphorylase B"/>
    <property type="match status" value="2"/>
</dbReference>
<sequence length="333" mass="37150">MRVLIIKTSSMGDVVHTLPALTDAAAAIPGIVFDWVVEEGFAEIPGWHPAVDKVIPVAIRRWRKSPLAAVKGIEWKAFKTQIRKENYDLVIDAQGLLKSAILMRLVKAPRAGMDSETVREKIAAWFYHRKFHIPREQHAVERTRQLFAAALNYDRPTSRGDYAIDCSKFKLGGEREPYAVFLHGTTRHDKHWPETYWLELCKQAVDAGYEIRLPWGSDAERERAQRLAALTDQVKVLPRLNLQGVAAELQYANFVVSVDTGLGHLAAALNRPTVALYGPTSPDLVGTYGANQCHLLAGDFPRGELPATDPVVMTSLTPRRVWQALTALLKESA</sequence>
<gene>
    <name evidence="14" type="ORF">FHR99_001554</name>
</gene>
<dbReference type="Proteomes" id="UP000537130">
    <property type="component" value="Unassembled WGS sequence"/>
</dbReference>
<dbReference type="InterPro" id="IPR011908">
    <property type="entry name" value="LipoPS_heptosylTferase-I"/>
</dbReference>
<keyword evidence="15" id="KW-1185">Reference proteome</keyword>